<evidence type="ECO:0000313" key="3">
    <source>
        <dbReference type="Proteomes" id="UP000032866"/>
    </source>
</evidence>
<dbReference type="EMBL" id="CP003774">
    <property type="protein sequence ID" value="AFQ46789.1"/>
    <property type="molecule type" value="Genomic_DNA"/>
</dbReference>
<accession>A0A9W3JXW1</accession>
<organism evidence="2 3">
    <name type="scientific">Burkholderia cepacia GG4</name>
    <dbReference type="NCBI Taxonomy" id="1009846"/>
    <lineage>
        <taxon>Bacteria</taxon>
        <taxon>Pseudomonadati</taxon>
        <taxon>Pseudomonadota</taxon>
        <taxon>Betaproteobacteria</taxon>
        <taxon>Burkholderiales</taxon>
        <taxon>Burkholderiaceae</taxon>
        <taxon>Burkholderia</taxon>
        <taxon>Burkholderia cepacia complex</taxon>
    </lineage>
</organism>
<evidence type="ECO:0000256" key="1">
    <source>
        <dbReference type="SAM" id="MobiDB-lite"/>
    </source>
</evidence>
<name>A0A9W3JXW1_BURCE</name>
<dbReference type="KEGG" id="bct:GEM_0337"/>
<protein>
    <submittedName>
        <fullName evidence="2">Uncharacterized protein</fullName>
    </submittedName>
</protein>
<gene>
    <name evidence="2" type="ORF">GEM_0337</name>
</gene>
<dbReference type="Proteomes" id="UP000032866">
    <property type="component" value="Chromosome 1"/>
</dbReference>
<dbReference type="AlphaFoldDB" id="A0A9W3JXW1"/>
<feature type="region of interest" description="Disordered" evidence="1">
    <location>
        <begin position="172"/>
        <end position="202"/>
    </location>
</feature>
<sequence length="202" mass="22255">MRLSNSRPVRPRARCHRRVAVRRRRLVPSTPMALPHRRAARNAGHAGRCVNEKKRNDWGSPDHLDLFQVSEDEPVLAILKLDKFEFLRLPGGRHGARTKYGDLSTRVIRIACGVFDESGWRTGRTHAIGRACFQPIGAATAKRMVCGADRASAGFVRARMDGCRATVCVRQPSEGRGTHPAAPRQRSGARGTRAGSPFLTGT</sequence>
<reference evidence="2 3" key="1">
    <citation type="journal article" date="2012" name="J. Bacteriol.">
        <title>Complete Genome Sequence of Burkholderia sp. Strain GG4, a Betaproteobacterium That Reduces 3-Oxo-N-Acylhomoserine Lactones and Produces Different N-Acylhomoserine Lactones.</title>
        <authorList>
            <person name="Hong K.W."/>
            <person name="Koh C.L."/>
            <person name="Sam C.K."/>
            <person name="Yin W.F."/>
            <person name="Chan K.G."/>
        </authorList>
    </citation>
    <scope>NUCLEOTIDE SEQUENCE [LARGE SCALE GENOMIC DNA]</scope>
    <source>
        <strain evidence="2 3">GG4</strain>
    </source>
</reference>
<proteinExistence type="predicted"/>
<evidence type="ECO:0000313" key="2">
    <source>
        <dbReference type="EMBL" id="AFQ46789.1"/>
    </source>
</evidence>